<dbReference type="GO" id="GO:0005886">
    <property type="term" value="C:plasma membrane"/>
    <property type="evidence" value="ECO:0007669"/>
    <property type="project" value="UniProtKB-SubCell"/>
</dbReference>
<dbReference type="AlphaFoldDB" id="A0A518ENY6"/>
<evidence type="ECO:0000256" key="9">
    <source>
        <dbReference type="ARBA" id="ARBA00022692"/>
    </source>
</evidence>
<feature type="transmembrane region" description="Helical" evidence="13">
    <location>
        <begin position="90"/>
        <end position="113"/>
    </location>
</feature>
<dbReference type="OrthoDB" id="9806824at2"/>
<accession>A0A518ENY6</accession>
<feature type="region of interest" description="Disordered" evidence="12">
    <location>
        <begin position="1"/>
        <end position="46"/>
    </location>
</feature>
<keyword evidence="16" id="KW-1185">Reference proteome</keyword>
<comment type="similarity">
    <text evidence="3">Belongs to the glycosyltransferase 2 family. OpgH subfamily.</text>
</comment>
<name>A0A518ENY6_9BACT</name>
<dbReference type="SUPFAM" id="SSF53448">
    <property type="entry name" value="Nucleotide-diphospho-sugar transferases"/>
    <property type="match status" value="1"/>
</dbReference>
<keyword evidence="7 15" id="KW-0328">Glycosyltransferase</keyword>
<organism evidence="15 16">
    <name type="scientific">Saltatorellus ferox</name>
    <dbReference type="NCBI Taxonomy" id="2528018"/>
    <lineage>
        <taxon>Bacteria</taxon>
        <taxon>Pseudomonadati</taxon>
        <taxon>Planctomycetota</taxon>
        <taxon>Planctomycetia</taxon>
        <taxon>Planctomycetia incertae sedis</taxon>
        <taxon>Saltatorellus</taxon>
    </lineage>
</organism>
<dbReference type="NCBIfam" id="NF003962">
    <property type="entry name" value="PRK05454.2-5"/>
    <property type="match status" value="1"/>
</dbReference>
<comment type="pathway">
    <text evidence="2">Glycan metabolism; osmoregulated periplasmic glucan (OPG) biosynthesis.</text>
</comment>
<dbReference type="Proteomes" id="UP000320390">
    <property type="component" value="Chromosome"/>
</dbReference>
<protein>
    <recommendedName>
        <fullName evidence="4">Glucans biosynthesis glucosyltransferase H</fullName>
    </recommendedName>
</protein>
<keyword evidence="8 15" id="KW-0808">Transferase</keyword>
<evidence type="ECO:0000256" key="10">
    <source>
        <dbReference type="ARBA" id="ARBA00022989"/>
    </source>
</evidence>
<evidence type="ECO:0000256" key="8">
    <source>
        <dbReference type="ARBA" id="ARBA00022679"/>
    </source>
</evidence>
<dbReference type="NCBIfam" id="NF003958">
    <property type="entry name" value="PRK05454.2-1"/>
    <property type="match status" value="1"/>
</dbReference>
<evidence type="ECO:0000256" key="3">
    <source>
        <dbReference type="ARBA" id="ARBA00009337"/>
    </source>
</evidence>
<evidence type="ECO:0000256" key="12">
    <source>
        <dbReference type="SAM" id="MobiDB-lite"/>
    </source>
</evidence>
<feature type="transmembrane region" description="Helical" evidence="13">
    <location>
        <begin position="487"/>
        <end position="509"/>
    </location>
</feature>
<feature type="transmembrane region" description="Helical" evidence="13">
    <location>
        <begin position="551"/>
        <end position="579"/>
    </location>
</feature>
<comment type="subcellular location">
    <subcellularLocation>
        <location evidence="1">Cell inner membrane</location>
        <topology evidence="1">Multi-pass membrane protein</topology>
    </subcellularLocation>
</comment>
<feature type="domain" description="Glycosyltransferase 2-like" evidence="14">
    <location>
        <begin position="227"/>
        <end position="422"/>
    </location>
</feature>
<evidence type="ECO:0000256" key="2">
    <source>
        <dbReference type="ARBA" id="ARBA00005001"/>
    </source>
</evidence>
<proteinExistence type="inferred from homology"/>
<dbReference type="CDD" id="cd04191">
    <property type="entry name" value="Glucan_BSP_MdoH"/>
    <property type="match status" value="1"/>
</dbReference>
<evidence type="ECO:0000313" key="15">
    <source>
        <dbReference type="EMBL" id="QDV05798.1"/>
    </source>
</evidence>
<keyword evidence="11 13" id="KW-0472">Membrane</keyword>
<gene>
    <name evidence="15" type="primary">opgH</name>
    <name evidence="15" type="ORF">Poly30_13000</name>
</gene>
<keyword evidence="6" id="KW-0997">Cell inner membrane</keyword>
<feature type="region of interest" description="Disordered" evidence="12">
    <location>
        <begin position="706"/>
        <end position="736"/>
    </location>
</feature>
<dbReference type="InterPro" id="IPR001173">
    <property type="entry name" value="Glyco_trans_2-like"/>
</dbReference>
<dbReference type="Gene3D" id="3.90.550.10">
    <property type="entry name" value="Spore Coat Polysaccharide Biosynthesis Protein SpsA, Chain A"/>
    <property type="match status" value="1"/>
</dbReference>
<dbReference type="PANTHER" id="PTHR43867">
    <property type="entry name" value="CELLULOSE SYNTHASE CATALYTIC SUBUNIT A [UDP-FORMING]"/>
    <property type="match status" value="1"/>
</dbReference>
<feature type="transmembrane region" description="Helical" evidence="13">
    <location>
        <begin position="453"/>
        <end position="475"/>
    </location>
</feature>
<dbReference type="RefSeq" id="WP_145195417.1">
    <property type="nucleotide sequence ID" value="NZ_CP036434.1"/>
</dbReference>
<evidence type="ECO:0000256" key="6">
    <source>
        <dbReference type="ARBA" id="ARBA00022519"/>
    </source>
</evidence>
<dbReference type="PANTHER" id="PTHR43867:SF5">
    <property type="entry name" value="GLUCANS BIOSYNTHESIS GLUCOSYLTRANSFERASE H"/>
    <property type="match status" value="1"/>
</dbReference>
<keyword evidence="10 13" id="KW-1133">Transmembrane helix</keyword>
<evidence type="ECO:0000256" key="11">
    <source>
        <dbReference type="ARBA" id="ARBA00023136"/>
    </source>
</evidence>
<evidence type="ECO:0000256" key="4">
    <source>
        <dbReference type="ARBA" id="ARBA00020585"/>
    </source>
</evidence>
<feature type="compositionally biased region" description="Polar residues" evidence="12">
    <location>
        <begin position="724"/>
        <end position="736"/>
    </location>
</feature>
<evidence type="ECO:0000256" key="7">
    <source>
        <dbReference type="ARBA" id="ARBA00022676"/>
    </source>
</evidence>
<dbReference type="GO" id="GO:0016758">
    <property type="term" value="F:hexosyltransferase activity"/>
    <property type="evidence" value="ECO:0007669"/>
    <property type="project" value="TreeGrafter"/>
</dbReference>
<evidence type="ECO:0000256" key="13">
    <source>
        <dbReference type="SAM" id="Phobius"/>
    </source>
</evidence>
<keyword evidence="9 13" id="KW-0812">Transmembrane</keyword>
<feature type="transmembrane region" description="Helical" evidence="13">
    <location>
        <begin position="52"/>
        <end position="70"/>
    </location>
</feature>
<evidence type="ECO:0000313" key="16">
    <source>
        <dbReference type="Proteomes" id="UP000320390"/>
    </source>
</evidence>
<dbReference type="Pfam" id="PF13632">
    <property type="entry name" value="Glyco_trans_2_3"/>
    <property type="match status" value="1"/>
</dbReference>
<keyword evidence="5" id="KW-1003">Cell membrane</keyword>
<feature type="transmembrane region" description="Helical" evidence="13">
    <location>
        <begin position="410"/>
        <end position="433"/>
    </location>
</feature>
<evidence type="ECO:0000259" key="14">
    <source>
        <dbReference type="Pfam" id="PF13632"/>
    </source>
</evidence>
<sequence length="736" mass="79871">MSQALMEKPRTGAALPPAAPLEMPVRSLGTGRSDLSGPPSGKRERASLRERAGRWLTFGGSAALTLYATVEMALAVSSGEVGVGQVLLTLLFSLTFGWIAYSSAGALAGLFFYRRRGVPASGPLLGRTALVMPVYNEDPAGPMAALFAMAKGLERLGLAGRFELFIASDTNRADAWTRETAAVAELREALDDVMPVWYRRRHRNVARKSGNVEDFVKRFGGRYDAMVMLDADSVMSPETLVALSRAMEADPQLGLLQTVPRLAGARGLLPRLQQFASATYGPAISRGVATWQGPDGNYWGHNAIIRLSAFADACGLPELRGRKPFGGPILSHDFAEAAWMRRAGWSVRMDPELDGSYEDGPPTLLDLSQRDRRWMQGNLQHAGIVGARGLSGVSRAHLLGGIAGYLMSPLWLALMVVGAIVAVQASFAEPVYFTEPFQLTPTWPKFDSERMFALFWLSIGVLLLPKAIGLMSAAIAEGRRGGSIPRLLFGAFIELFASALYAPVCMAMQTRQVLEVLMGRDSGWNVQTREGASTPWSVCLQRHALQTLIGVMAAILTFHFLFELLGWVAPTLAGLIVAVPISRWSGSLRAGTWLRERGLLMTPEERDPPAILLERNAAIPRFARACCVPGGLRSLVALSEARARHLELAGAPFRPERGTPDLATLAARAKVHDARTLEELESWLTEPERLALLGDAELLKMAANLPVRTSPGKPRPTIEPRISNRLQRATKGQTSN</sequence>
<dbReference type="EMBL" id="CP036434">
    <property type="protein sequence ID" value="QDV05798.1"/>
    <property type="molecule type" value="Genomic_DNA"/>
</dbReference>
<dbReference type="InterPro" id="IPR029044">
    <property type="entry name" value="Nucleotide-diphossugar_trans"/>
</dbReference>
<evidence type="ECO:0000256" key="1">
    <source>
        <dbReference type="ARBA" id="ARBA00004429"/>
    </source>
</evidence>
<reference evidence="15 16" key="1">
    <citation type="submission" date="2019-02" db="EMBL/GenBank/DDBJ databases">
        <title>Deep-cultivation of Planctomycetes and their phenomic and genomic characterization uncovers novel biology.</title>
        <authorList>
            <person name="Wiegand S."/>
            <person name="Jogler M."/>
            <person name="Boedeker C."/>
            <person name="Pinto D."/>
            <person name="Vollmers J."/>
            <person name="Rivas-Marin E."/>
            <person name="Kohn T."/>
            <person name="Peeters S.H."/>
            <person name="Heuer A."/>
            <person name="Rast P."/>
            <person name="Oberbeckmann S."/>
            <person name="Bunk B."/>
            <person name="Jeske O."/>
            <person name="Meyerdierks A."/>
            <person name="Storesund J.E."/>
            <person name="Kallscheuer N."/>
            <person name="Luecker S."/>
            <person name="Lage O.M."/>
            <person name="Pohl T."/>
            <person name="Merkel B.J."/>
            <person name="Hornburger P."/>
            <person name="Mueller R.-W."/>
            <person name="Bruemmer F."/>
            <person name="Labrenz M."/>
            <person name="Spormann A.M."/>
            <person name="Op den Camp H."/>
            <person name="Overmann J."/>
            <person name="Amann R."/>
            <person name="Jetten M.S.M."/>
            <person name="Mascher T."/>
            <person name="Medema M.H."/>
            <person name="Devos D.P."/>
            <person name="Kaster A.-K."/>
            <person name="Ovreas L."/>
            <person name="Rohde M."/>
            <person name="Galperin M.Y."/>
            <person name="Jogler C."/>
        </authorList>
    </citation>
    <scope>NUCLEOTIDE SEQUENCE [LARGE SCALE GENOMIC DNA]</scope>
    <source>
        <strain evidence="15 16">Poly30</strain>
    </source>
</reference>
<dbReference type="InterPro" id="IPR050321">
    <property type="entry name" value="Glycosyltr_2/OpgH_subfam"/>
</dbReference>
<evidence type="ECO:0000256" key="5">
    <source>
        <dbReference type="ARBA" id="ARBA00022475"/>
    </source>
</evidence>